<comment type="caution">
    <text evidence="2">The sequence shown here is derived from an EMBL/GenBank/DDBJ whole genome shotgun (WGS) entry which is preliminary data.</text>
</comment>
<gene>
    <name evidence="2" type="ORF">ElyMa_000503800</name>
</gene>
<proteinExistence type="predicted"/>
<dbReference type="Proteomes" id="UP000762676">
    <property type="component" value="Unassembled WGS sequence"/>
</dbReference>
<dbReference type="EMBL" id="BMAT01000959">
    <property type="protein sequence ID" value="GFR77237.1"/>
    <property type="molecule type" value="Genomic_DNA"/>
</dbReference>
<keyword evidence="3" id="KW-1185">Reference proteome</keyword>
<sequence>MNIFSIYSFQVYTGREVGIEHVLEHRVVKDFVRPYHDTGMRVYMDNFETRVSLLRKLASFGIGGYGNVRANRKFSPVDLFPKRVQLAGEPPIQKYPSRQPDILCLAGHKGSLCPVELS</sequence>
<dbReference type="Pfam" id="PF13843">
    <property type="entry name" value="DDE_Tnp_1_7"/>
    <property type="match status" value="1"/>
</dbReference>
<evidence type="ECO:0000313" key="2">
    <source>
        <dbReference type="EMBL" id="GFR77237.1"/>
    </source>
</evidence>
<dbReference type="AlphaFoldDB" id="A0AAV4FVF3"/>
<protein>
    <recommendedName>
        <fullName evidence="1">PiggyBac transposable element-derived protein domain-containing protein</fullName>
    </recommendedName>
</protein>
<reference evidence="2 3" key="1">
    <citation type="journal article" date="2021" name="Elife">
        <title>Chloroplast acquisition without the gene transfer in kleptoplastic sea slugs, Plakobranchus ocellatus.</title>
        <authorList>
            <person name="Maeda T."/>
            <person name="Takahashi S."/>
            <person name="Yoshida T."/>
            <person name="Shimamura S."/>
            <person name="Takaki Y."/>
            <person name="Nagai Y."/>
            <person name="Toyoda A."/>
            <person name="Suzuki Y."/>
            <person name="Arimoto A."/>
            <person name="Ishii H."/>
            <person name="Satoh N."/>
            <person name="Nishiyama T."/>
            <person name="Hasebe M."/>
            <person name="Maruyama T."/>
            <person name="Minagawa J."/>
            <person name="Obokata J."/>
            <person name="Shigenobu S."/>
        </authorList>
    </citation>
    <scope>NUCLEOTIDE SEQUENCE [LARGE SCALE GENOMIC DNA]</scope>
</reference>
<name>A0AAV4FVF3_9GAST</name>
<dbReference type="InterPro" id="IPR029526">
    <property type="entry name" value="PGBD"/>
</dbReference>
<evidence type="ECO:0000259" key="1">
    <source>
        <dbReference type="Pfam" id="PF13843"/>
    </source>
</evidence>
<organism evidence="2 3">
    <name type="scientific">Elysia marginata</name>
    <dbReference type="NCBI Taxonomy" id="1093978"/>
    <lineage>
        <taxon>Eukaryota</taxon>
        <taxon>Metazoa</taxon>
        <taxon>Spiralia</taxon>
        <taxon>Lophotrochozoa</taxon>
        <taxon>Mollusca</taxon>
        <taxon>Gastropoda</taxon>
        <taxon>Heterobranchia</taxon>
        <taxon>Euthyneura</taxon>
        <taxon>Panpulmonata</taxon>
        <taxon>Sacoglossa</taxon>
        <taxon>Placobranchoidea</taxon>
        <taxon>Plakobranchidae</taxon>
        <taxon>Elysia</taxon>
    </lineage>
</organism>
<accession>A0AAV4FVF3</accession>
<feature type="domain" description="PiggyBac transposable element-derived protein" evidence="1">
    <location>
        <begin position="6"/>
        <end position="83"/>
    </location>
</feature>
<evidence type="ECO:0000313" key="3">
    <source>
        <dbReference type="Proteomes" id="UP000762676"/>
    </source>
</evidence>